<sequence>MKRLSRQPQRARHIREGDDNAWRSREARMLCAAAAIFDAGRRFTASSASRVLSRPQTEGAAMKPEQNVPVSPRDRAR</sequence>
<feature type="region of interest" description="Disordered" evidence="1">
    <location>
        <begin position="1"/>
        <end position="20"/>
    </location>
</feature>
<name>H5X4J4_9PSEU</name>
<protein>
    <submittedName>
        <fullName evidence="2">Uncharacterized protein</fullName>
    </submittedName>
</protein>
<reference evidence="2 3" key="1">
    <citation type="journal article" date="2012" name="Stand. Genomic Sci.">
        <title>Genome sequence of the ocean sediment bacterium Saccharomonospora marina type strain (XMU15(T)).</title>
        <authorList>
            <person name="Klenk H.P."/>
            <person name="Lu M."/>
            <person name="Lucas S."/>
            <person name="Lapidus A."/>
            <person name="Copeland A."/>
            <person name="Pitluck S."/>
            <person name="Goodwin L.A."/>
            <person name="Han C."/>
            <person name="Tapia R."/>
            <person name="Brambilla E.M."/>
            <person name="Potter G."/>
            <person name="Land M."/>
            <person name="Ivanova N."/>
            <person name="Rohde M."/>
            <person name="Goker M."/>
            <person name="Detter J.C."/>
            <person name="Li W.J."/>
            <person name="Kyrpides N.C."/>
            <person name="Woyke T."/>
        </authorList>
    </citation>
    <scope>NUCLEOTIDE SEQUENCE [LARGE SCALE GENOMIC DNA]</scope>
    <source>
        <strain evidence="2 3">XMU15</strain>
    </source>
</reference>
<dbReference type="EMBL" id="CM001439">
    <property type="protein sequence ID" value="EHR49998.1"/>
    <property type="molecule type" value="Genomic_DNA"/>
</dbReference>
<evidence type="ECO:0000256" key="1">
    <source>
        <dbReference type="SAM" id="MobiDB-lite"/>
    </source>
</evidence>
<feature type="region of interest" description="Disordered" evidence="1">
    <location>
        <begin position="45"/>
        <end position="77"/>
    </location>
</feature>
<organism evidence="2 3">
    <name type="scientific">Saccharomonospora marina XMU15</name>
    <dbReference type="NCBI Taxonomy" id="882083"/>
    <lineage>
        <taxon>Bacteria</taxon>
        <taxon>Bacillati</taxon>
        <taxon>Actinomycetota</taxon>
        <taxon>Actinomycetes</taxon>
        <taxon>Pseudonocardiales</taxon>
        <taxon>Pseudonocardiaceae</taxon>
        <taxon>Saccharomonospora</taxon>
    </lineage>
</organism>
<accession>H5X4J4</accession>
<dbReference type="STRING" id="882083.SacmaDRAFT_1728"/>
<gene>
    <name evidence="2" type="ORF">SacmaDRAFT_1728</name>
</gene>
<feature type="compositionally biased region" description="Polar residues" evidence="1">
    <location>
        <begin position="45"/>
        <end position="56"/>
    </location>
</feature>
<dbReference type="AlphaFoldDB" id="H5X4J4"/>
<feature type="compositionally biased region" description="Basic residues" evidence="1">
    <location>
        <begin position="1"/>
        <end position="13"/>
    </location>
</feature>
<dbReference type="Proteomes" id="UP000004926">
    <property type="component" value="Chromosome"/>
</dbReference>
<evidence type="ECO:0000313" key="3">
    <source>
        <dbReference type="Proteomes" id="UP000004926"/>
    </source>
</evidence>
<proteinExistence type="predicted"/>
<dbReference type="HOGENOM" id="CLU_2635921_0_0_11"/>
<keyword evidence="3" id="KW-1185">Reference proteome</keyword>
<evidence type="ECO:0000313" key="2">
    <source>
        <dbReference type="EMBL" id="EHR49998.1"/>
    </source>
</evidence>